<dbReference type="InterPro" id="IPR006680">
    <property type="entry name" value="Amidohydro-rel"/>
</dbReference>
<gene>
    <name evidence="3" type="ORF">AKJ65_04895</name>
</gene>
<evidence type="ECO:0000313" key="4">
    <source>
        <dbReference type="Proteomes" id="UP000070284"/>
    </source>
</evidence>
<evidence type="ECO:0000259" key="2">
    <source>
        <dbReference type="Pfam" id="PF04909"/>
    </source>
</evidence>
<dbReference type="Pfam" id="PF04909">
    <property type="entry name" value="Amidohydro_2"/>
    <property type="match status" value="1"/>
</dbReference>
<comment type="caution">
    <text evidence="3">The sequence shown here is derived from an EMBL/GenBank/DDBJ whole genome shotgun (WGS) entry which is preliminary data.</text>
</comment>
<dbReference type="AlphaFoldDB" id="A0A133UJ90"/>
<keyword evidence="4" id="KW-1185">Reference proteome</keyword>
<dbReference type="PANTHER" id="PTHR21240">
    <property type="entry name" value="2-AMINO-3-CARBOXYLMUCONATE-6-SEMIALDEHYDE DECARBOXYLASE"/>
    <property type="match status" value="1"/>
</dbReference>
<dbReference type="EMBL" id="LHXO01000069">
    <property type="protein sequence ID" value="KXA94272.1"/>
    <property type="molecule type" value="Genomic_DNA"/>
</dbReference>
<feature type="domain" description="Amidohydrolase-related" evidence="2">
    <location>
        <begin position="20"/>
        <end position="232"/>
    </location>
</feature>
<accession>A0A133UJ90</accession>
<protein>
    <recommendedName>
        <fullName evidence="2">Amidohydrolase-related domain-containing protein</fullName>
    </recommendedName>
</protein>
<dbReference type="InterPro" id="IPR032466">
    <property type="entry name" value="Metal_Hydrolase"/>
</dbReference>
<reference evidence="3 4" key="1">
    <citation type="journal article" date="2016" name="Sci. Rep.">
        <title>Metabolic traits of an uncultured archaeal lineage -MSBL1- from brine pools of the Red Sea.</title>
        <authorList>
            <person name="Mwirichia R."/>
            <person name="Alam I."/>
            <person name="Rashid M."/>
            <person name="Vinu M."/>
            <person name="Ba-Alawi W."/>
            <person name="Anthony Kamau A."/>
            <person name="Kamanda Ngugi D."/>
            <person name="Goker M."/>
            <person name="Klenk H.P."/>
            <person name="Bajic V."/>
            <person name="Stingl U."/>
        </authorList>
    </citation>
    <scope>NUCLEOTIDE SEQUENCE [LARGE SCALE GENOMIC DNA]</scope>
    <source>
        <strain evidence="3">SCGC-AAA259E19</strain>
    </source>
</reference>
<dbReference type="GO" id="GO:0016831">
    <property type="term" value="F:carboxy-lyase activity"/>
    <property type="evidence" value="ECO:0007669"/>
    <property type="project" value="InterPro"/>
</dbReference>
<keyword evidence="1" id="KW-0456">Lyase</keyword>
<proteinExistence type="predicted"/>
<name>A0A133UJ90_9EURY</name>
<dbReference type="InterPro" id="IPR032465">
    <property type="entry name" value="ACMSD"/>
</dbReference>
<organism evidence="3 4">
    <name type="scientific">candidate division MSBL1 archaeon SCGC-AAA259E19</name>
    <dbReference type="NCBI Taxonomy" id="1698264"/>
    <lineage>
        <taxon>Archaea</taxon>
        <taxon>Methanobacteriati</taxon>
        <taxon>Methanobacteriota</taxon>
        <taxon>candidate division MSBL1</taxon>
    </lineage>
</organism>
<dbReference type="Proteomes" id="UP000070284">
    <property type="component" value="Unassembled WGS sequence"/>
</dbReference>
<sequence length="239" mass="26704">METGPKVIDGHSHIGAPPGWMNPDPFLRLLSDAGVGKAIVTRFLEDTLNSNKHVKKVLERHPERLIGCFWADPSEAEIEKKLKTGIKEWNFKMVKIHDGMHKFSEGEAVRVAEGCKELEVPLFAHLEDYSILDSILESLDLPVILAHLGTGVYQLHPAKVSKAVERAKTHENLRLDTSGTTYPLARKAAEEVGPEKLIFGSDAPHEHPGVALSMIEYLDLTPQEREMVCHKNLENILQK</sequence>
<dbReference type="Gene3D" id="3.20.20.140">
    <property type="entry name" value="Metal-dependent hydrolases"/>
    <property type="match status" value="1"/>
</dbReference>
<dbReference type="SUPFAM" id="SSF51556">
    <property type="entry name" value="Metallo-dependent hydrolases"/>
    <property type="match status" value="1"/>
</dbReference>
<dbReference type="GO" id="GO:0016787">
    <property type="term" value="F:hydrolase activity"/>
    <property type="evidence" value="ECO:0007669"/>
    <property type="project" value="InterPro"/>
</dbReference>
<evidence type="ECO:0000313" key="3">
    <source>
        <dbReference type="EMBL" id="KXA94272.1"/>
    </source>
</evidence>
<evidence type="ECO:0000256" key="1">
    <source>
        <dbReference type="ARBA" id="ARBA00023239"/>
    </source>
</evidence>